<organism evidence="1 2">
    <name type="scientific">Micromonospora rifamycinica</name>
    <dbReference type="NCBI Taxonomy" id="291594"/>
    <lineage>
        <taxon>Bacteria</taxon>
        <taxon>Bacillati</taxon>
        <taxon>Actinomycetota</taxon>
        <taxon>Actinomycetes</taxon>
        <taxon>Micromonosporales</taxon>
        <taxon>Micromonosporaceae</taxon>
        <taxon>Micromonospora</taxon>
    </lineage>
</organism>
<evidence type="ECO:0000313" key="1">
    <source>
        <dbReference type="EMBL" id="SCG74437.1"/>
    </source>
</evidence>
<proteinExistence type="predicted"/>
<accession>A0A120F9I8</accession>
<dbReference type="EMBL" id="LT607752">
    <property type="protein sequence ID" value="SCG74437.1"/>
    <property type="molecule type" value="Genomic_DNA"/>
</dbReference>
<dbReference type="RefSeq" id="WP_067304476.1">
    <property type="nucleotide sequence ID" value="NZ_LRMV01000024.1"/>
</dbReference>
<dbReference type="OrthoDB" id="3285299at2"/>
<protein>
    <submittedName>
        <fullName evidence="1">Uncharacterized protein</fullName>
    </submittedName>
</protein>
<dbReference type="AlphaFoldDB" id="A0A120F9I8"/>
<keyword evidence="2" id="KW-1185">Reference proteome</keyword>
<name>A0A120F9I8_9ACTN</name>
<gene>
    <name evidence="1" type="ORF">GA0070623_3889</name>
</gene>
<dbReference type="Proteomes" id="UP000198226">
    <property type="component" value="Chromosome I"/>
</dbReference>
<evidence type="ECO:0000313" key="2">
    <source>
        <dbReference type="Proteomes" id="UP000198226"/>
    </source>
</evidence>
<sequence>MAGTRKQQHSAADTVRELARQGLLARHFREASVEEGRWLRAGAVEIVWPLVYLRVTRPVEHRRGHHHCAGGLHRLEPDCLDRFHDDVEAVVDDLLVRADRPITNLEGWLTVQLPRATVDGHRRRRGRRGAAQRPRVPNWLADALERDTWLVELAKSVLDWVGVEATVSGGLWPLTAWTERRIVVTGDHTVGEAVVAAEVELVLTAMRRRTPWYERNVERPLGHKQAPVHSPVGDPSGGYAEPEPLALVPRHEVDDTLLLALADRAITLMERRVAAGEEIHKVVADVLGVVFGTLPASSDLDREPGHDPVDAEQVAALVGDPARLARIVATVVELLGRRNRPSGR</sequence>
<reference evidence="2" key="1">
    <citation type="submission" date="2016-06" db="EMBL/GenBank/DDBJ databases">
        <authorList>
            <person name="Varghese N."/>
            <person name="Submissions Spin"/>
        </authorList>
    </citation>
    <scope>NUCLEOTIDE SEQUENCE [LARGE SCALE GENOMIC DNA]</scope>
    <source>
        <strain evidence="2">DSM 44983</strain>
    </source>
</reference>